<proteinExistence type="predicted"/>
<evidence type="ECO:0000313" key="1">
    <source>
        <dbReference type="EMBL" id="CAC5385285.1"/>
    </source>
</evidence>
<dbReference type="EMBL" id="CACVKT020003693">
    <property type="protein sequence ID" value="CAC5385285.1"/>
    <property type="molecule type" value="Genomic_DNA"/>
</dbReference>
<dbReference type="Proteomes" id="UP000507470">
    <property type="component" value="Unassembled WGS sequence"/>
</dbReference>
<accession>A0A6J8BMV4</accession>
<reference evidence="1 2" key="1">
    <citation type="submission" date="2020-06" db="EMBL/GenBank/DDBJ databases">
        <authorList>
            <person name="Li R."/>
            <person name="Bekaert M."/>
        </authorList>
    </citation>
    <scope>NUCLEOTIDE SEQUENCE [LARGE SCALE GENOMIC DNA]</scope>
    <source>
        <strain evidence="2">wild</strain>
    </source>
</reference>
<evidence type="ECO:0000313" key="2">
    <source>
        <dbReference type="Proteomes" id="UP000507470"/>
    </source>
</evidence>
<keyword evidence="2" id="KW-1185">Reference proteome</keyword>
<dbReference type="AlphaFoldDB" id="A0A6J8BMV4"/>
<gene>
    <name evidence="1" type="ORF">MCOR_20845</name>
</gene>
<organism evidence="1 2">
    <name type="scientific">Mytilus coruscus</name>
    <name type="common">Sea mussel</name>
    <dbReference type="NCBI Taxonomy" id="42192"/>
    <lineage>
        <taxon>Eukaryota</taxon>
        <taxon>Metazoa</taxon>
        <taxon>Spiralia</taxon>
        <taxon>Lophotrochozoa</taxon>
        <taxon>Mollusca</taxon>
        <taxon>Bivalvia</taxon>
        <taxon>Autobranchia</taxon>
        <taxon>Pteriomorphia</taxon>
        <taxon>Mytilida</taxon>
        <taxon>Mytiloidea</taxon>
        <taxon>Mytilidae</taxon>
        <taxon>Mytilinae</taxon>
        <taxon>Mytilus</taxon>
    </lineage>
</organism>
<protein>
    <submittedName>
        <fullName evidence="1">Uncharacterized protein</fullName>
    </submittedName>
</protein>
<name>A0A6J8BMV4_MYTCO</name>
<sequence>MTGGHGGHALITGLTCLFCDRAVNITDCLTQKASCKDNDEQCFLDKTILPDLSAVFSAGCRSQQVCILLAGAVGKRDAVACAQCCSNPINNSTLIPCNGYLCNQSPQPAGSTCGVCDRVSNPKDCSVDQQCQPNEVCKVNTLFTGGVLKYELGCELKTICDKILKEYRNTHTTVSTGRRADHGDLTLCSACCDTLSCNKEQCSDVIKSKMVISKNNSGEANVLKGKSLYM</sequence>
<dbReference type="OrthoDB" id="6050511at2759"/>